<feature type="region of interest" description="Disordered" evidence="1">
    <location>
        <begin position="813"/>
        <end position="881"/>
    </location>
</feature>
<feature type="compositionally biased region" description="Acidic residues" evidence="1">
    <location>
        <begin position="825"/>
        <end position="846"/>
    </location>
</feature>
<proteinExistence type="predicted"/>
<name>A0A4S8LG46_DENBC</name>
<keyword evidence="3" id="KW-1185">Reference proteome</keyword>
<evidence type="ECO:0000256" key="1">
    <source>
        <dbReference type="SAM" id="MobiDB-lite"/>
    </source>
</evidence>
<feature type="compositionally biased region" description="Acidic residues" evidence="1">
    <location>
        <begin position="858"/>
        <end position="881"/>
    </location>
</feature>
<feature type="region of interest" description="Disordered" evidence="1">
    <location>
        <begin position="401"/>
        <end position="425"/>
    </location>
</feature>
<dbReference type="InterPro" id="IPR041078">
    <property type="entry name" value="Plavaka"/>
</dbReference>
<dbReference type="AlphaFoldDB" id="A0A4S8LG46"/>
<dbReference type="Pfam" id="PF18759">
    <property type="entry name" value="Plavaka"/>
    <property type="match status" value="1"/>
</dbReference>
<dbReference type="Proteomes" id="UP000297245">
    <property type="component" value="Unassembled WGS sequence"/>
</dbReference>
<accession>A0A4S8LG46</accession>
<dbReference type="EMBL" id="ML179433">
    <property type="protein sequence ID" value="THU87841.1"/>
    <property type="molecule type" value="Genomic_DNA"/>
</dbReference>
<organism evidence="2 3">
    <name type="scientific">Dendrothele bispora (strain CBS 962.96)</name>
    <dbReference type="NCBI Taxonomy" id="1314807"/>
    <lineage>
        <taxon>Eukaryota</taxon>
        <taxon>Fungi</taxon>
        <taxon>Dikarya</taxon>
        <taxon>Basidiomycota</taxon>
        <taxon>Agaricomycotina</taxon>
        <taxon>Agaricomycetes</taxon>
        <taxon>Agaricomycetidae</taxon>
        <taxon>Agaricales</taxon>
        <taxon>Agaricales incertae sedis</taxon>
        <taxon>Dendrothele</taxon>
    </lineage>
</organism>
<sequence>MKKRPTQRVYSEAYTSDHSVEFEEEVYSQLPPSPPGEENIESVVVWIMIWSDSTNLAHFGTASLWPIYIFLGNLPKRFRMKRSEHHAHHLAYIPSLPDTIRDAYYNEFQVHPTQEVIKFLKREIMHAVWMLLLDEDLLDAYIYGLLLCCTDEILRRLYPRFFSHSADYLERILMVCMKFLAKCPCPRCTITKSKIPNLGTKNDFYIRNNRRRHDSKAHQKRIEEARKRIFEQGYSVASLAVGDLLDDQSLTPVRNAFSARLLDHGFDYYDMNPPDKLHDWGGKNEDILSAELRILHSLKNNSVEIYNQRWVPTFGRSVIRRFKNNVSEMKKFAARDFDNVNVCSIPVLEGLFPRGTEKIVLDLAFTSCSWQTLASLRMHTDATLEFFKDVTVELVELPHEARKRNHSSNKKSSNSTLQGDADTPTRVRKFNNETIKTHALGDFIWAIKYFGTADGWDTRIGENLHQDVKQWYDRTNGQENAAQISRHEKRIRILDNIRKRDGIKSSKAVALGFDTEEPLPFSNPEDKFHMASGKQCFLDLDDVVEWSERDVALKDFIWKLKIHVLQTLFGDDGNLDICEGDLDALSFENNRLYRHKVVRINHTTYDLRQDQDSINPCTHADIIALTPAGNNSHPFIYGRVVGMVHANVFVHKTARLPPIKHKRVEFLWIRWFEYDCTHASGWKAKRLPRVHFLYSHDPRAFDFIDPSDVLRAVHIIPAFDLGGTSDYLAPDSIARQYEGPTLTGPRAVETDDWSYYYVNIFSDSDMTMLFLGGGIGHRHLINYLELFYLDAGLDKQELPQYDSDGEELINDEVRPSNQLPHNSESESEQGDDQISEEEETDLEDLEFGSKSGWSSSEIDTEEEFELGPEDGEASDDGDDNF</sequence>
<gene>
    <name evidence="2" type="ORF">K435DRAFT_866890</name>
</gene>
<evidence type="ECO:0000313" key="2">
    <source>
        <dbReference type="EMBL" id="THU87841.1"/>
    </source>
</evidence>
<protein>
    <submittedName>
        <fullName evidence="2">Uncharacterized protein</fullName>
    </submittedName>
</protein>
<evidence type="ECO:0000313" key="3">
    <source>
        <dbReference type="Proteomes" id="UP000297245"/>
    </source>
</evidence>
<dbReference type="OrthoDB" id="3208495at2759"/>
<reference evidence="2 3" key="1">
    <citation type="journal article" date="2019" name="Nat. Ecol. Evol.">
        <title>Megaphylogeny resolves global patterns of mushroom evolution.</title>
        <authorList>
            <person name="Varga T."/>
            <person name="Krizsan K."/>
            <person name="Foldi C."/>
            <person name="Dima B."/>
            <person name="Sanchez-Garcia M."/>
            <person name="Sanchez-Ramirez S."/>
            <person name="Szollosi G.J."/>
            <person name="Szarkandi J.G."/>
            <person name="Papp V."/>
            <person name="Albert L."/>
            <person name="Andreopoulos W."/>
            <person name="Angelini C."/>
            <person name="Antonin V."/>
            <person name="Barry K.W."/>
            <person name="Bougher N.L."/>
            <person name="Buchanan P."/>
            <person name="Buyck B."/>
            <person name="Bense V."/>
            <person name="Catcheside P."/>
            <person name="Chovatia M."/>
            <person name="Cooper J."/>
            <person name="Damon W."/>
            <person name="Desjardin D."/>
            <person name="Finy P."/>
            <person name="Geml J."/>
            <person name="Haridas S."/>
            <person name="Hughes K."/>
            <person name="Justo A."/>
            <person name="Karasinski D."/>
            <person name="Kautmanova I."/>
            <person name="Kiss B."/>
            <person name="Kocsube S."/>
            <person name="Kotiranta H."/>
            <person name="LaButti K.M."/>
            <person name="Lechner B.E."/>
            <person name="Liimatainen K."/>
            <person name="Lipzen A."/>
            <person name="Lukacs Z."/>
            <person name="Mihaltcheva S."/>
            <person name="Morgado L.N."/>
            <person name="Niskanen T."/>
            <person name="Noordeloos M.E."/>
            <person name="Ohm R.A."/>
            <person name="Ortiz-Santana B."/>
            <person name="Ovrebo C."/>
            <person name="Racz N."/>
            <person name="Riley R."/>
            <person name="Savchenko A."/>
            <person name="Shiryaev A."/>
            <person name="Soop K."/>
            <person name="Spirin V."/>
            <person name="Szebenyi C."/>
            <person name="Tomsovsky M."/>
            <person name="Tulloss R.E."/>
            <person name="Uehling J."/>
            <person name="Grigoriev I.V."/>
            <person name="Vagvolgyi C."/>
            <person name="Papp T."/>
            <person name="Martin F.M."/>
            <person name="Miettinen O."/>
            <person name="Hibbett D.S."/>
            <person name="Nagy L.G."/>
        </authorList>
    </citation>
    <scope>NUCLEOTIDE SEQUENCE [LARGE SCALE GENOMIC DNA]</scope>
    <source>
        <strain evidence="2 3">CBS 962.96</strain>
    </source>
</reference>